<reference evidence="1" key="1">
    <citation type="submission" date="2023-06" db="EMBL/GenBank/DDBJ databases">
        <authorList>
            <consortium name="Lawrence Berkeley National Laboratory"/>
            <person name="Ahrendt S."/>
            <person name="Sahu N."/>
            <person name="Indic B."/>
            <person name="Wong-Bajracharya J."/>
            <person name="Merenyi Z."/>
            <person name="Ke H.-M."/>
            <person name="Monk M."/>
            <person name="Kocsube S."/>
            <person name="Drula E."/>
            <person name="Lipzen A."/>
            <person name="Balint B."/>
            <person name="Henrissat B."/>
            <person name="Andreopoulos B."/>
            <person name="Martin F.M."/>
            <person name="Harder C.B."/>
            <person name="Rigling D."/>
            <person name="Ford K.L."/>
            <person name="Foster G.D."/>
            <person name="Pangilinan J."/>
            <person name="Papanicolaou A."/>
            <person name="Barry K."/>
            <person name="LaButti K."/>
            <person name="Viragh M."/>
            <person name="Koriabine M."/>
            <person name="Yan M."/>
            <person name="Riley R."/>
            <person name="Champramary S."/>
            <person name="Plett K.L."/>
            <person name="Tsai I.J."/>
            <person name="Slot J."/>
            <person name="Sipos G."/>
            <person name="Plett J."/>
            <person name="Nagy L.G."/>
            <person name="Grigoriev I.V."/>
        </authorList>
    </citation>
    <scope>NUCLEOTIDE SEQUENCE</scope>
    <source>
        <strain evidence="1">CCBAS 213</strain>
    </source>
</reference>
<protein>
    <submittedName>
        <fullName evidence="1">Uncharacterized protein</fullName>
    </submittedName>
</protein>
<dbReference type="EMBL" id="JAUEPS010000035">
    <property type="protein sequence ID" value="KAK0450529.1"/>
    <property type="molecule type" value="Genomic_DNA"/>
</dbReference>
<proteinExistence type="predicted"/>
<sequence length="206" mass="23200">MRQSKEDIIVEGEISGEIRNGVIPYVTFFFPGWYPSSTDCRLFSPRSLRCHPPEQCCLPEQAPVPLHISESFSFRPHTRSHSLRGIFHGYLHHRTLALNVWTFSTNMAVKHTDGERYCHGDGTTIGTTELNVHGHRPSRASGYTNIYIGAAFAPYSTSSSQMSSPMAPSPINRISPLSRLLNHFSLFAALHLSMSVNRRIILIFEE</sequence>
<gene>
    <name evidence="1" type="ORF">EV420DRAFT_738480</name>
</gene>
<dbReference type="AlphaFoldDB" id="A0AA39MYA9"/>
<name>A0AA39MYA9_ARMTA</name>
<evidence type="ECO:0000313" key="2">
    <source>
        <dbReference type="Proteomes" id="UP001175211"/>
    </source>
</evidence>
<accession>A0AA39MYA9</accession>
<dbReference type="Proteomes" id="UP001175211">
    <property type="component" value="Unassembled WGS sequence"/>
</dbReference>
<keyword evidence="2" id="KW-1185">Reference proteome</keyword>
<organism evidence="1 2">
    <name type="scientific">Armillaria tabescens</name>
    <name type="common">Ringless honey mushroom</name>
    <name type="synonym">Agaricus tabescens</name>
    <dbReference type="NCBI Taxonomy" id="1929756"/>
    <lineage>
        <taxon>Eukaryota</taxon>
        <taxon>Fungi</taxon>
        <taxon>Dikarya</taxon>
        <taxon>Basidiomycota</taxon>
        <taxon>Agaricomycotina</taxon>
        <taxon>Agaricomycetes</taxon>
        <taxon>Agaricomycetidae</taxon>
        <taxon>Agaricales</taxon>
        <taxon>Marasmiineae</taxon>
        <taxon>Physalacriaceae</taxon>
        <taxon>Desarmillaria</taxon>
    </lineage>
</organism>
<dbReference type="RefSeq" id="XP_060327400.1">
    <property type="nucleotide sequence ID" value="XM_060483278.1"/>
</dbReference>
<dbReference type="GeneID" id="85366826"/>
<comment type="caution">
    <text evidence="1">The sequence shown here is derived from an EMBL/GenBank/DDBJ whole genome shotgun (WGS) entry which is preliminary data.</text>
</comment>
<evidence type="ECO:0000313" key="1">
    <source>
        <dbReference type="EMBL" id="KAK0450529.1"/>
    </source>
</evidence>